<organism evidence="1 2">
    <name type="scientific">Folsomia candida</name>
    <name type="common">Springtail</name>
    <dbReference type="NCBI Taxonomy" id="158441"/>
    <lineage>
        <taxon>Eukaryota</taxon>
        <taxon>Metazoa</taxon>
        <taxon>Ecdysozoa</taxon>
        <taxon>Arthropoda</taxon>
        <taxon>Hexapoda</taxon>
        <taxon>Collembola</taxon>
        <taxon>Entomobryomorpha</taxon>
        <taxon>Isotomoidea</taxon>
        <taxon>Isotomidae</taxon>
        <taxon>Proisotominae</taxon>
        <taxon>Folsomia</taxon>
    </lineage>
</organism>
<protein>
    <submittedName>
        <fullName evidence="1">Uncharacterized protein</fullName>
    </submittedName>
</protein>
<name>A0A226DUD9_FOLCA</name>
<gene>
    <name evidence="1" type="ORF">Fcan01_17067</name>
</gene>
<dbReference type="AlphaFoldDB" id="A0A226DUD9"/>
<comment type="caution">
    <text evidence="1">The sequence shown here is derived from an EMBL/GenBank/DDBJ whole genome shotgun (WGS) entry which is preliminary data.</text>
</comment>
<evidence type="ECO:0000313" key="1">
    <source>
        <dbReference type="EMBL" id="OXA48307.1"/>
    </source>
</evidence>
<evidence type="ECO:0000313" key="2">
    <source>
        <dbReference type="Proteomes" id="UP000198287"/>
    </source>
</evidence>
<proteinExistence type="predicted"/>
<accession>A0A226DUD9</accession>
<sequence length="125" mass="13620">MRSCQGAVHKLRAPFSQNFDHPPTASASRSGMDYRTLLTVTLILAAGIHIITAYIASNSLDQDSPGDGGGSSGGQIILHPCHWTGCGNPWPKCQDGYYENDISRCGFPNRKRRQCCRTWSPIPAT</sequence>
<keyword evidence="2" id="KW-1185">Reference proteome</keyword>
<dbReference type="Proteomes" id="UP000198287">
    <property type="component" value="Unassembled WGS sequence"/>
</dbReference>
<dbReference type="EMBL" id="LNIX01000012">
    <property type="protein sequence ID" value="OXA48307.1"/>
    <property type="molecule type" value="Genomic_DNA"/>
</dbReference>
<reference evidence="1 2" key="1">
    <citation type="submission" date="2015-12" db="EMBL/GenBank/DDBJ databases">
        <title>The genome of Folsomia candida.</title>
        <authorList>
            <person name="Faddeeva A."/>
            <person name="Derks M.F."/>
            <person name="Anvar Y."/>
            <person name="Smit S."/>
            <person name="Van Straalen N."/>
            <person name="Roelofs D."/>
        </authorList>
    </citation>
    <scope>NUCLEOTIDE SEQUENCE [LARGE SCALE GENOMIC DNA]</scope>
    <source>
        <strain evidence="1 2">VU population</strain>
        <tissue evidence="1">Whole body</tissue>
    </source>
</reference>